<dbReference type="EMBL" id="JACRVF010000002">
    <property type="protein sequence ID" value="MBC5992771.1"/>
    <property type="molecule type" value="Genomic_DNA"/>
</dbReference>
<name>A0A923SJI4_9BACT</name>
<comment type="similarity">
    <text evidence="2">Belongs to the acyltransferase 3 family.</text>
</comment>
<dbReference type="PANTHER" id="PTHR40074:SF2">
    <property type="entry name" value="O-ACETYLTRANSFERASE WECH"/>
    <property type="match status" value="1"/>
</dbReference>
<dbReference type="InterPro" id="IPR002656">
    <property type="entry name" value="Acyl_transf_3_dom"/>
</dbReference>
<feature type="transmembrane region" description="Helical" evidence="7">
    <location>
        <begin position="280"/>
        <end position="296"/>
    </location>
</feature>
<feature type="transmembrane region" description="Helical" evidence="7">
    <location>
        <begin position="27"/>
        <end position="44"/>
    </location>
</feature>
<feature type="domain" description="Acyltransferase 3" evidence="8">
    <location>
        <begin position="22"/>
        <end position="327"/>
    </location>
</feature>
<gene>
    <name evidence="9" type="ORF">H8S84_08000</name>
</gene>
<evidence type="ECO:0000256" key="6">
    <source>
        <dbReference type="ARBA" id="ARBA00023136"/>
    </source>
</evidence>
<feature type="transmembrane region" description="Helical" evidence="7">
    <location>
        <begin position="131"/>
        <end position="149"/>
    </location>
</feature>
<keyword evidence="4 7" id="KW-0812">Transmembrane</keyword>
<evidence type="ECO:0000256" key="3">
    <source>
        <dbReference type="ARBA" id="ARBA00022475"/>
    </source>
</evidence>
<keyword evidence="9" id="KW-0808">Transferase</keyword>
<evidence type="ECO:0000313" key="10">
    <source>
        <dbReference type="Proteomes" id="UP000603640"/>
    </source>
</evidence>
<keyword evidence="6 7" id="KW-0472">Membrane</keyword>
<evidence type="ECO:0000256" key="7">
    <source>
        <dbReference type="SAM" id="Phobius"/>
    </source>
</evidence>
<evidence type="ECO:0000256" key="1">
    <source>
        <dbReference type="ARBA" id="ARBA00004651"/>
    </source>
</evidence>
<feature type="transmembrane region" description="Helical" evidence="7">
    <location>
        <begin position="217"/>
        <end position="237"/>
    </location>
</feature>
<organism evidence="9 10">
    <name type="scientific">Pontibacter cellulosilyticus</name>
    <dbReference type="NCBI Taxonomy" id="1720253"/>
    <lineage>
        <taxon>Bacteria</taxon>
        <taxon>Pseudomonadati</taxon>
        <taxon>Bacteroidota</taxon>
        <taxon>Cytophagia</taxon>
        <taxon>Cytophagales</taxon>
        <taxon>Hymenobacteraceae</taxon>
        <taxon>Pontibacter</taxon>
    </lineage>
</organism>
<feature type="transmembrane region" description="Helical" evidence="7">
    <location>
        <begin position="93"/>
        <end position="111"/>
    </location>
</feature>
<keyword evidence="9" id="KW-0012">Acyltransferase</keyword>
<protein>
    <submittedName>
        <fullName evidence="9">Acyltransferase</fullName>
    </submittedName>
</protein>
<evidence type="ECO:0000256" key="5">
    <source>
        <dbReference type="ARBA" id="ARBA00022989"/>
    </source>
</evidence>
<keyword evidence="5 7" id="KW-1133">Transmembrane helix</keyword>
<reference evidence="9" key="1">
    <citation type="submission" date="2020-08" db="EMBL/GenBank/DDBJ databases">
        <title>Pontibacter sp. SD6 16S ribosomal RNA gene Genome sequencing and assembly.</title>
        <authorList>
            <person name="Kang M."/>
        </authorList>
    </citation>
    <scope>NUCLEOTIDE SEQUENCE</scope>
    <source>
        <strain evidence="9">SD6</strain>
    </source>
</reference>
<evidence type="ECO:0000256" key="4">
    <source>
        <dbReference type="ARBA" id="ARBA00022692"/>
    </source>
</evidence>
<dbReference type="Pfam" id="PF01757">
    <property type="entry name" value="Acyl_transf_3"/>
    <property type="match status" value="1"/>
</dbReference>
<comment type="subcellular location">
    <subcellularLocation>
        <location evidence="1">Cell membrane</location>
        <topology evidence="1">Multi-pass membrane protein</topology>
    </subcellularLocation>
</comment>
<feature type="transmembrane region" description="Helical" evidence="7">
    <location>
        <begin position="249"/>
        <end position="268"/>
    </location>
</feature>
<dbReference type="PANTHER" id="PTHR40074">
    <property type="entry name" value="O-ACETYLTRANSFERASE WECH"/>
    <property type="match status" value="1"/>
</dbReference>
<evidence type="ECO:0000313" key="9">
    <source>
        <dbReference type="EMBL" id="MBC5992771.1"/>
    </source>
</evidence>
<dbReference type="GO" id="GO:0005886">
    <property type="term" value="C:plasma membrane"/>
    <property type="evidence" value="ECO:0007669"/>
    <property type="project" value="UniProtKB-SubCell"/>
</dbReference>
<dbReference type="AlphaFoldDB" id="A0A923SJI4"/>
<dbReference type="GO" id="GO:0009246">
    <property type="term" value="P:enterobacterial common antigen biosynthetic process"/>
    <property type="evidence" value="ECO:0007669"/>
    <property type="project" value="TreeGrafter"/>
</dbReference>
<evidence type="ECO:0000256" key="2">
    <source>
        <dbReference type="ARBA" id="ARBA00007400"/>
    </source>
</evidence>
<evidence type="ECO:0000259" key="8">
    <source>
        <dbReference type="Pfam" id="PF01757"/>
    </source>
</evidence>
<keyword evidence="10" id="KW-1185">Reference proteome</keyword>
<feature type="transmembrane region" description="Helical" evidence="7">
    <location>
        <begin position="316"/>
        <end position="337"/>
    </location>
</feature>
<dbReference type="Proteomes" id="UP000603640">
    <property type="component" value="Unassembled WGS sequence"/>
</dbReference>
<proteinExistence type="inferred from homology"/>
<dbReference type="RefSeq" id="WP_187066809.1">
    <property type="nucleotide sequence ID" value="NZ_JACRVF010000002.1"/>
</dbReference>
<dbReference type="GO" id="GO:0016413">
    <property type="term" value="F:O-acetyltransferase activity"/>
    <property type="evidence" value="ECO:0007669"/>
    <property type="project" value="TreeGrafter"/>
</dbReference>
<keyword evidence="3" id="KW-1003">Cell membrane</keyword>
<feature type="transmembrane region" description="Helical" evidence="7">
    <location>
        <begin position="188"/>
        <end position="205"/>
    </location>
</feature>
<accession>A0A923SJI4</accession>
<feature type="transmembrane region" description="Helical" evidence="7">
    <location>
        <begin position="156"/>
        <end position="176"/>
    </location>
</feature>
<comment type="caution">
    <text evidence="9">The sequence shown here is derived from an EMBL/GenBank/DDBJ whole genome shotgun (WGS) entry which is preliminary data.</text>
</comment>
<sequence>MKEVVLAAPISNVVQLGDKIRNYSVDVFRFLGAIAIVVLHTIDSTDFPPLFYLFLKISTRWAVPFFFLISGYFFEQDYRSYPEKALSKRLKNLIGVFISATIIYFFINLYIGYPLSSTLSLYALTAGNYFHLWFIGSMIFGYLTMWFILEQQLKQITLICIIVSFVLLILATGSYASILGLSGLDIRFARHLAAVPFLLIGFLCARNKITGTISWPVAALLALLGLGIQIAETFYLQIQFGLDPVSHDILIGTFLFSFSIFCLSMAIIKIKDNILTRWGRNYSLLIYLYHPILIGSRHTNLHFFIGDYSLGWMRPIGIFSLCLLLIIMIHRFLPLFFRFANGTVWK</sequence>
<feature type="transmembrane region" description="Helical" evidence="7">
    <location>
        <begin position="50"/>
        <end position="73"/>
    </location>
</feature>